<feature type="compositionally biased region" description="Polar residues" evidence="5">
    <location>
        <begin position="299"/>
        <end position="326"/>
    </location>
</feature>
<dbReference type="InterPro" id="IPR044661">
    <property type="entry name" value="MED15a/b/c-like"/>
</dbReference>
<feature type="region of interest" description="Disordered" evidence="5">
    <location>
        <begin position="871"/>
        <end position="986"/>
    </location>
</feature>
<dbReference type="InterPro" id="IPR036546">
    <property type="entry name" value="MED15_KIX"/>
</dbReference>
<evidence type="ECO:0008006" key="10">
    <source>
        <dbReference type="Google" id="ProtNLM"/>
    </source>
</evidence>
<evidence type="ECO:0000256" key="5">
    <source>
        <dbReference type="SAM" id="MobiDB-lite"/>
    </source>
</evidence>
<dbReference type="PANTHER" id="PTHR33137">
    <property type="entry name" value="MEDIATOR OF RNA POLYMERASE II TRANSCRIPTION SUBUNIT 15A-RELATED"/>
    <property type="match status" value="1"/>
</dbReference>
<keyword evidence="9" id="KW-1185">Reference proteome</keyword>
<protein>
    <recommendedName>
        <fullName evidence="10">Mediator complex subunit 15 KIX domain-containing protein</fullName>
    </recommendedName>
</protein>
<dbReference type="GO" id="GO:0031490">
    <property type="term" value="F:chromatin DNA binding"/>
    <property type="evidence" value="ECO:0007669"/>
    <property type="project" value="InterPro"/>
</dbReference>
<feature type="region of interest" description="Disordered" evidence="5">
    <location>
        <begin position="408"/>
        <end position="568"/>
    </location>
</feature>
<dbReference type="PANTHER" id="PTHR33137:SF4">
    <property type="entry name" value="MEDIATOR OF RNA POLYMERASE II TRANSCRIPTION SUBUNIT 15A-RELATED"/>
    <property type="match status" value="1"/>
</dbReference>
<feature type="domain" description="Mediator complex subunit 15 KIX" evidence="6">
    <location>
        <begin position="21"/>
        <end position="99"/>
    </location>
</feature>
<evidence type="ECO:0000259" key="6">
    <source>
        <dbReference type="Pfam" id="PF16987"/>
    </source>
</evidence>
<keyword evidence="3" id="KW-0804">Transcription</keyword>
<feature type="compositionally biased region" description="Polar residues" evidence="5">
    <location>
        <begin position="934"/>
        <end position="961"/>
    </location>
</feature>
<dbReference type="Gene3D" id="1.10.246.20">
    <property type="entry name" value="Coactivator CBP, KIX domain"/>
    <property type="match status" value="1"/>
</dbReference>
<feature type="region of interest" description="Disordered" evidence="5">
    <location>
        <begin position="1"/>
        <end position="29"/>
    </location>
</feature>
<feature type="region of interest" description="Disordered" evidence="5">
    <location>
        <begin position="714"/>
        <end position="770"/>
    </location>
</feature>
<evidence type="ECO:0000313" key="8">
    <source>
        <dbReference type="EMBL" id="WOG89588.1"/>
    </source>
</evidence>
<reference evidence="8" key="2">
    <citation type="submission" date="2022-03" db="EMBL/GenBank/DDBJ databases">
        <title>Draft title - Genomic analysis of global carrot germplasm unveils the trajectory of domestication and the origin of high carotenoid orange carrot.</title>
        <authorList>
            <person name="Iorizzo M."/>
            <person name="Ellison S."/>
            <person name="Senalik D."/>
            <person name="Macko-Podgorni A."/>
            <person name="Grzebelus D."/>
            <person name="Bostan H."/>
            <person name="Rolling W."/>
            <person name="Curaba J."/>
            <person name="Simon P."/>
        </authorList>
    </citation>
    <scope>NUCLEOTIDE SEQUENCE</scope>
    <source>
        <tissue evidence="8">Leaf</tissue>
    </source>
</reference>
<dbReference type="InterPro" id="IPR036529">
    <property type="entry name" value="KIX_dom_sf"/>
</dbReference>
<dbReference type="FunFam" id="1.10.246.20:FF:000003">
    <property type="entry name" value="Mediator of RNA polymerase II transcription subunit 15a"/>
    <property type="match status" value="1"/>
</dbReference>
<feature type="region of interest" description="Disordered" evidence="5">
    <location>
        <begin position="297"/>
        <end position="326"/>
    </location>
</feature>
<evidence type="ECO:0000256" key="4">
    <source>
        <dbReference type="ARBA" id="ARBA00023242"/>
    </source>
</evidence>
<name>A0AAF0WJU9_DAUCS</name>
<evidence type="ECO:0000259" key="7">
    <source>
        <dbReference type="Pfam" id="PF21539"/>
    </source>
</evidence>
<feature type="compositionally biased region" description="Low complexity" evidence="5">
    <location>
        <begin position="891"/>
        <end position="904"/>
    </location>
</feature>
<reference evidence="8" key="1">
    <citation type="journal article" date="2016" name="Nat. Genet.">
        <title>A high-quality carrot genome assembly provides new insights into carotenoid accumulation and asterid genome evolution.</title>
        <authorList>
            <person name="Iorizzo M."/>
            <person name="Ellison S."/>
            <person name="Senalik D."/>
            <person name="Zeng P."/>
            <person name="Satapoomin P."/>
            <person name="Huang J."/>
            <person name="Bowman M."/>
            <person name="Iovene M."/>
            <person name="Sanseverino W."/>
            <person name="Cavagnaro P."/>
            <person name="Yildiz M."/>
            <person name="Macko-Podgorni A."/>
            <person name="Moranska E."/>
            <person name="Grzebelus E."/>
            <person name="Grzebelus D."/>
            <person name="Ashrafi H."/>
            <person name="Zheng Z."/>
            <person name="Cheng S."/>
            <person name="Spooner D."/>
            <person name="Van Deynze A."/>
            <person name="Simon P."/>
        </authorList>
    </citation>
    <scope>NUCLEOTIDE SEQUENCE</scope>
    <source>
        <tissue evidence="8">Leaf</tissue>
    </source>
</reference>
<feature type="compositionally biased region" description="Basic and acidic residues" evidence="5">
    <location>
        <begin position="1"/>
        <end position="11"/>
    </location>
</feature>
<feature type="domain" description="ARC105/Med15 mediator subunit C-terminal" evidence="7">
    <location>
        <begin position="1232"/>
        <end position="1303"/>
    </location>
</feature>
<comment type="subcellular location">
    <subcellularLocation>
        <location evidence="1">Nucleus</location>
    </subcellularLocation>
</comment>
<feature type="compositionally biased region" description="Low complexity" evidence="5">
    <location>
        <begin position="529"/>
        <end position="545"/>
    </location>
</feature>
<dbReference type="Pfam" id="PF16987">
    <property type="entry name" value="KIX_2"/>
    <property type="match status" value="1"/>
</dbReference>
<keyword evidence="2" id="KW-0805">Transcription regulation</keyword>
<feature type="compositionally biased region" description="Polar residues" evidence="5">
    <location>
        <begin position="550"/>
        <end position="564"/>
    </location>
</feature>
<dbReference type="EMBL" id="CP093344">
    <property type="protein sequence ID" value="WOG89588.1"/>
    <property type="molecule type" value="Genomic_DNA"/>
</dbReference>
<dbReference type="KEGG" id="dcr:108209032"/>
<feature type="compositionally biased region" description="Low complexity" evidence="5">
    <location>
        <begin position="454"/>
        <end position="514"/>
    </location>
</feature>
<feature type="compositionally biased region" description="Pro residues" evidence="5">
    <location>
        <begin position="967"/>
        <end position="976"/>
    </location>
</feature>
<dbReference type="GO" id="GO:0003713">
    <property type="term" value="F:transcription coactivator activity"/>
    <property type="evidence" value="ECO:0007669"/>
    <property type="project" value="InterPro"/>
</dbReference>
<dbReference type="InterPro" id="IPR048386">
    <property type="entry name" value="Med15_C"/>
</dbReference>
<dbReference type="GO" id="GO:0005634">
    <property type="term" value="C:nucleus"/>
    <property type="evidence" value="ECO:0007669"/>
    <property type="project" value="UniProtKB-SubCell"/>
</dbReference>
<keyword evidence="4" id="KW-0539">Nucleus</keyword>
<sequence length="1332" mass="146555">MDSDSSRRDTQGGELAPDGGAEWRSRMQADARQKVITKIMDSLMRHLPLAGQEGLQELKKISVRFEERIYFAATSQEDYLRRISSRLVSIETKHAMANATPSNSVSIGKNPPDPGSQSMQSQSNSQGPPLPVPFQTDLSQSAQQLPQEFANDIASAGMQGSAGLSSSLPQISSLSQTNISNINQNSNMQSIPNFSGVLQNSVASAVGQDVPSNIFANSQRHTGRQQQVVAQQRLQQSQNSAQFLCKQQVLKQKIQPGTISHSQMQPHIQKQEQQHNLLHSNQLHSSQQSIMQPSIMQSTPVSNLQQNQQSSARQSTQSGVQQHPQPVRQLQASNIYQQQTEFHQQGVLPKQQQHLVGLSNATYIQQNQLIGQQNSNPDMQQQQPSLLNQQNDLSNQQQQLMGFPNKLAHMHQQQSDSQEQQHHYQLAGDQSGTSIMPSNKNSGDMLRHPKVTLQQSQQSMSNSLPSQGQQLQQQSQQQTMSNLLPNGPNQTQTQLQSQIMSQMQPQPVQLHQQLGSQQKPNPLHHEMQQRWQTLQQQQKLVSQPQRAMQEASSTSLDSTAQTGNANGGDWKEEIYQKIKSMKDMYFLGLNDLCQKIAVRLHRHESLLLQQPQSQQGKNLQVEKLKSFKSMLERFLSFLQISKSNIQIGYKDKLGLYEKQIISMLNSDRPRKPIPPMQQEQSLIPSHVHSMQQSQRPQYQMTQLQPTDNQLNFQMQPQNLQGSGGTMQQNMANLQHNPSSPLSGLSNAQQSVMNSLKPSSALGPGQSNSLNSVQQVATGPLQQNSMRVTQQANVNLISSQSGVNCLQANLNSQPNSSMLQKQQEQLLQNQKLKQFQHRQMQQNVIQKQSTQQLQLKQEKLQQPAQMQLNQSPMVHHMSDSTTSEARQLGDKSSSSQLHPSASQRSAYHQQLKPGNRFPISSPQQLQPPLPQISQHGSPQVEQQNMPSALNRSGTPLQSTNSPLMVPSPSTPAVPSPVPGESEKVNSGVSSLSKADNIGHQTVGTLVPAQSLAKGTPGISASPLLDEFSPEADHGIAATIVSGKSNATEEPLERLIKVVKSMSSKALTASVRDIGSVVSMIDRMAGSAPGNGSSAAVGEDLGDMTMCRQQARTFITRDGTTETKRTKHYATAMPSDVVSTVGSINDGFKQLSGSDSCDLEPTAKKPRIEVNNALLEEVKEINHLLIDTVVNISDEDADPTMRDAAIGGGEGTVVKCSFCAISLSPNLKPQYFSSQMSSIQPLALLVPKNYPSCSPILLDKFPVEVCMDYEDLSSKVRSRFSISLRSLSQPMSIGDIAKTWDICAREVISEYAQQSGGGSFSSKYGTWENCVTAA</sequence>
<feature type="compositionally biased region" description="Low complexity" evidence="5">
    <location>
        <begin position="116"/>
        <end position="126"/>
    </location>
</feature>
<organism evidence="8 9">
    <name type="scientific">Daucus carota subsp. sativus</name>
    <name type="common">Carrot</name>
    <dbReference type="NCBI Taxonomy" id="79200"/>
    <lineage>
        <taxon>Eukaryota</taxon>
        <taxon>Viridiplantae</taxon>
        <taxon>Streptophyta</taxon>
        <taxon>Embryophyta</taxon>
        <taxon>Tracheophyta</taxon>
        <taxon>Spermatophyta</taxon>
        <taxon>Magnoliopsida</taxon>
        <taxon>eudicotyledons</taxon>
        <taxon>Gunneridae</taxon>
        <taxon>Pentapetalae</taxon>
        <taxon>asterids</taxon>
        <taxon>campanulids</taxon>
        <taxon>Apiales</taxon>
        <taxon>Apiaceae</taxon>
        <taxon>Apioideae</taxon>
        <taxon>Scandiceae</taxon>
        <taxon>Daucinae</taxon>
        <taxon>Daucus</taxon>
        <taxon>Daucus sect. Daucus</taxon>
    </lineage>
</organism>
<gene>
    <name evidence="8" type="ORF">DCAR_0208826</name>
</gene>
<evidence type="ECO:0000256" key="2">
    <source>
        <dbReference type="ARBA" id="ARBA00023015"/>
    </source>
</evidence>
<evidence type="ECO:0000256" key="3">
    <source>
        <dbReference type="ARBA" id="ARBA00023163"/>
    </source>
</evidence>
<evidence type="ECO:0000313" key="9">
    <source>
        <dbReference type="Proteomes" id="UP000077755"/>
    </source>
</evidence>
<feature type="region of interest" description="Disordered" evidence="5">
    <location>
        <begin position="98"/>
        <end position="136"/>
    </location>
</feature>
<evidence type="ECO:0000256" key="1">
    <source>
        <dbReference type="ARBA" id="ARBA00004123"/>
    </source>
</evidence>
<dbReference type="Proteomes" id="UP000077755">
    <property type="component" value="Chromosome 2"/>
</dbReference>
<accession>A0AAF0WJU9</accession>
<dbReference type="Pfam" id="PF21539">
    <property type="entry name" value="Med15_C"/>
    <property type="match status" value="1"/>
</dbReference>
<proteinExistence type="predicted"/>
<feature type="compositionally biased region" description="Polar residues" evidence="5">
    <location>
        <begin position="714"/>
        <end position="757"/>
    </location>
</feature>
<feature type="compositionally biased region" description="Polar residues" evidence="5">
    <location>
        <begin position="428"/>
        <end position="442"/>
    </location>
</feature>